<evidence type="ECO:0000256" key="3">
    <source>
        <dbReference type="ARBA" id="ARBA00022676"/>
    </source>
</evidence>
<organism evidence="10 12">
    <name type="scientific">Ardenticatena maritima</name>
    <dbReference type="NCBI Taxonomy" id="872965"/>
    <lineage>
        <taxon>Bacteria</taxon>
        <taxon>Bacillati</taxon>
        <taxon>Chloroflexota</taxon>
        <taxon>Ardenticatenia</taxon>
        <taxon>Ardenticatenales</taxon>
        <taxon>Ardenticatenaceae</taxon>
        <taxon>Ardenticatena</taxon>
    </lineage>
</organism>
<evidence type="ECO:0000256" key="2">
    <source>
        <dbReference type="ARBA" id="ARBA00022475"/>
    </source>
</evidence>
<dbReference type="InterPro" id="IPR050297">
    <property type="entry name" value="LipidA_mod_glycosyltrf_83"/>
</dbReference>
<keyword evidence="4" id="KW-0808">Transferase</keyword>
<keyword evidence="3" id="KW-0328">Glycosyltransferase</keyword>
<feature type="transmembrane region" description="Helical" evidence="8">
    <location>
        <begin position="305"/>
        <end position="326"/>
    </location>
</feature>
<dbReference type="GO" id="GO:0009103">
    <property type="term" value="P:lipopolysaccharide biosynthetic process"/>
    <property type="evidence" value="ECO:0007669"/>
    <property type="project" value="UniProtKB-ARBA"/>
</dbReference>
<dbReference type="PANTHER" id="PTHR33908:SF11">
    <property type="entry name" value="MEMBRANE PROTEIN"/>
    <property type="match status" value="1"/>
</dbReference>
<evidence type="ECO:0000259" key="9">
    <source>
        <dbReference type="Pfam" id="PF13231"/>
    </source>
</evidence>
<dbReference type="GO" id="GO:0016763">
    <property type="term" value="F:pentosyltransferase activity"/>
    <property type="evidence" value="ECO:0007669"/>
    <property type="project" value="TreeGrafter"/>
</dbReference>
<evidence type="ECO:0000256" key="5">
    <source>
        <dbReference type="ARBA" id="ARBA00022692"/>
    </source>
</evidence>
<evidence type="ECO:0000256" key="1">
    <source>
        <dbReference type="ARBA" id="ARBA00004651"/>
    </source>
</evidence>
<accession>A0A0M8K8V4</accession>
<dbReference type="Pfam" id="PF13231">
    <property type="entry name" value="PMT_2"/>
    <property type="match status" value="1"/>
</dbReference>
<dbReference type="Proteomes" id="UP000050502">
    <property type="component" value="Unassembled WGS sequence"/>
</dbReference>
<keyword evidence="6 8" id="KW-1133">Transmembrane helix</keyword>
<reference evidence="10 12" key="1">
    <citation type="journal article" date="2015" name="Genome Announc.">
        <title>Draft Genome Sequence of a Heterotrophic Facultative Anaerobic Thermophilic Bacterium, Ardenticatena maritima Strain 110ST.</title>
        <authorList>
            <person name="Kawaichi S."/>
            <person name="Yoshida T."/>
            <person name="Sako Y."/>
            <person name="Nakamura R."/>
        </authorList>
    </citation>
    <scope>NUCLEOTIDE SEQUENCE [LARGE SCALE GENOMIC DNA]</scope>
    <source>
        <strain evidence="10 12">110S</strain>
    </source>
</reference>
<feature type="transmembrane region" description="Helical" evidence="8">
    <location>
        <begin position="134"/>
        <end position="153"/>
    </location>
</feature>
<dbReference type="EMBL" id="BBZA01000088">
    <property type="protein sequence ID" value="GAP62859.1"/>
    <property type="molecule type" value="Genomic_DNA"/>
</dbReference>
<evidence type="ECO:0000313" key="10">
    <source>
        <dbReference type="EMBL" id="GAP62859.1"/>
    </source>
</evidence>
<feature type="transmembrane region" description="Helical" evidence="8">
    <location>
        <begin position="159"/>
        <end position="187"/>
    </location>
</feature>
<reference evidence="12" key="3">
    <citation type="submission" date="2015-08" db="EMBL/GenBank/DDBJ databases">
        <title>Draft Genome Sequence of a Heterotrophic Facultative Anaerobic Bacterium Ardenticatena maritima Strain 110S.</title>
        <authorList>
            <person name="Kawaichi S."/>
            <person name="Yoshida T."/>
            <person name="Sako Y."/>
            <person name="Nakamura R."/>
        </authorList>
    </citation>
    <scope>NUCLEOTIDE SEQUENCE [LARGE SCALE GENOMIC DNA]</scope>
    <source>
        <strain evidence="12">110S</strain>
    </source>
</reference>
<feature type="transmembrane region" description="Helical" evidence="8">
    <location>
        <begin position="255"/>
        <end position="274"/>
    </location>
</feature>
<comment type="caution">
    <text evidence="10">The sequence shown here is derived from an EMBL/GenBank/DDBJ whole genome shotgun (WGS) entry which is preliminary data.</text>
</comment>
<dbReference type="PANTHER" id="PTHR33908">
    <property type="entry name" value="MANNOSYLTRANSFERASE YKCB-RELATED"/>
    <property type="match status" value="1"/>
</dbReference>
<feature type="transmembrane region" description="Helical" evidence="8">
    <location>
        <begin position="85"/>
        <end position="104"/>
    </location>
</feature>
<name>A0A0M8K8V4_9CHLR</name>
<evidence type="ECO:0000313" key="12">
    <source>
        <dbReference type="Proteomes" id="UP000037784"/>
    </source>
</evidence>
<evidence type="ECO:0000256" key="7">
    <source>
        <dbReference type="ARBA" id="ARBA00023136"/>
    </source>
</evidence>
<protein>
    <recommendedName>
        <fullName evidence="9">Glycosyltransferase RgtA/B/C/D-like domain-containing protein</fullName>
    </recommendedName>
</protein>
<feature type="transmembrane region" description="Helical" evidence="8">
    <location>
        <begin position="281"/>
        <end position="299"/>
    </location>
</feature>
<dbReference type="STRING" id="872965.SE16_02815"/>
<keyword evidence="12" id="KW-1185">Reference proteome</keyword>
<dbReference type="GO" id="GO:0005886">
    <property type="term" value="C:plasma membrane"/>
    <property type="evidence" value="ECO:0007669"/>
    <property type="project" value="UniProtKB-SubCell"/>
</dbReference>
<evidence type="ECO:0000256" key="4">
    <source>
        <dbReference type="ARBA" id="ARBA00022679"/>
    </source>
</evidence>
<feature type="transmembrane region" description="Helical" evidence="8">
    <location>
        <begin position="338"/>
        <end position="360"/>
    </location>
</feature>
<reference evidence="11 13" key="2">
    <citation type="submission" date="2015-07" db="EMBL/GenBank/DDBJ databases">
        <title>Whole genome sequence of Ardenticatena maritima DSM 23922.</title>
        <authorList>
            <person name="Hemp J."/>
            <person name="Ward L.M."/>
            <person name="Pace L.A."/>
            <person name="Fischer W.W."/>
        </authorList>
    </citation>
    <scope>NUCLEOTIDE SEQUENCE [LARGE SCALE GENOMIC DNA]</scope>
    <source>
        <strain evidence="11 13">110S</strain>
    </source>
</reference>
<dbReference type="Proteomes" id="UP000037784">
    <property type="component" value="Unassembled WGS sequence"/>
</dbReference>
<evidence type="ECO:0000313" key="11">
    <source>
        <dbReference type="EMBL" id="KPL89403.1"/>
    </source>
</evidence>
<dbReference type="EMBL" id="LGKN01000003">
    <property type="protein sequence ID" value="KPL89403.1"/>
    <property type="molecule type" value="Genomic_DNA"/>
</dbReference>
<dbReference type="InterPro" id="IPR038731">
    <property type="entry name" value="RgtA/B/C-like"/>
</dbReference>
<keyword evidence="5 8" id="KW-0812">Transmembrane</keyword>
<evidence type="ECO:0000256" key="8">
    <source>
        <dbReference type="SAM" id="Phobius"/>
    </source>
</evidence>
<evidence type="ECO:0000313" key="13">
    <source>
        <dbReference type="Proteomes" id="UP000050502"/>
    </source>
</evidence>
<dbReference type="InParanoid" id="A0A0M8K8V4"/>
<proteinExistence type="predicted"/>
<keyword evidence="2" id="KW-1003">Cell membrane</keyword>
<sequence>MSVKRWSAWVFAALAFGSLLFFVMWAWRFHAAYDWSWDETVIILTGREVARGVSLYDPMWWNYPPLLFWELGALFRLFGEDVTVARALAVAWSTLTLLATILLAERLRGWRTAALAAFLLLGTPIFIRDSRAVLADMPVAACGLWALWVLMRWPHRREAALVAGALLGAALMTKPTALPFGVGLVVLAWGTRNGRWQRLMTLALGALGVVGLVLVNVPLRAFLEQVLLFNAGAGGDANPAANLLKIWAIVTGEHLWRMLLIPVASVGVGVAALGASKQRHAVLALTATLAAFVLMFAPYPDLFSHLVLVLVPSAIVLFALGLTYLFERLPLRQAWQAPVWVGLLIGVALLDGTPFFWQAYQVGDLDDKRRDAMEYAARWRAELPPGTTIVSDDPMFVFLSGHSPPPSLVNLSKRRWLRNGEIDTQPLIALLAQERPDYVVFWTDRLRDMPGVLEWVQSAGYELQATHAHGKRRIYTRAEGYVPLSLSLSDTITLRGYAIQGDETLWVRLLVETAKPWQAGTGMVVRLEADGVRHAETEILITPPGDVLPGDAFPVFVALEHVGDVDLAKAWLRVQLVSSEGRALQSFTVPLAFADEAS</sequence>
<gene>
    <name evidence="10" type="ORF">ARMA_1282</name>
    <name evidence="11" type="ORF">SE16_02815</name>
</gene>
<dbReference type="RefSeq" id="WP_054492750.1">
    <property type="nucleotide sequence ID" value="NZ_BBZA01000088.1"/>
</dbReference>
<feature type="transmembrane region" description="Helical" evidence="8">
    <location>
        <begin position="199"/>
        <end position="219"/>
    </location>
</feature>
<evidence type="ECO:0000256" key="6">
    <source>
        <dbReference type="ARBA" id="ARBA00022989"/>
    </source>
</evidence>
<feature type="domain" description="Glycosyltransferase RgtA/B/C/D-like" evidence="9">
    <location>
        <begin position="64"/>
        <end position="214"/>
    </location>
</feature>
<feature type="transmembrane region" description="Helical" evidence="8">
    <location>
        <begin position="7"/>
        <end position="27"/>
    </location>
</feature>
<keyword evidence="7 8" id="KW-0472">Membrane</keyword>
<comment type="subcellular location">
    <subcellularLocation>
        <location evidence="1">Cell membrane</location>
        <topology evidence="1">Multi-pass membrane protein</topology>
    </subcellularLocation>
</comment>
<dbReference type="AlphaFoldDB" id="A0A0M8K8V4"/>